<dbReference type="Proteomes" id="UP000239549">
    <property type="component" value="Unassembled WGS sequence"/>
</dbReference>
<evidence type="ECO:0000313" key="2">
    <source>
        <dbReference type="Proteomes" id="UP000239549"/>
    </source>
</evidence>
<dbReference type="EMBL" id="BFAV01000125">
    <property type="protein sequence ID" value="GBF33973.1"/>
    <property type="molecule type" value="Genomic_DNA"/>
</dbReference>
<evidence type="ECO:0000313" key="1">
    <source>
        <dbReference type="EMBL" id="GBF33973.1"/>
    </source>
</evidence>
<comment type="caution">
    <text evidence="1">The sequence shown here is derived from an EMBL/GenBank/DDBJ whole genome shotgun (WGS) entry which is preliminary data.</text>
</comment>
<protein>
    <submittedName>
        <fullName evidence="1">Uncharacterized protein</fullName>
    </submittedName>
</protein>
<dbReference type="AlphaFoldDB" id="A0A2L2XE35"/>
<gene>
    <name evidence="1" type="ORF">DCCM_3084</name>
</gene>
<accession>A0A2L2XE35</accession>
<proteinExistence type="predicted"/>
<sequence>MKYDEIERMSLVYSRSGDHEKKLILQKVWEIEGATGLAILSRILDYPYFYLYIKGDIEAFRVRRNRKRRGRAYYGETKKNKIDELSIAEVAREAALGGIELNCGGKKTGHVCSNGSIKSISFAQGMQALSGQ</sequence>
<reference evidence="2" key="1">
    <citation type="submission" date="2018-02" db="EMBL/GenBank/DDBJ databases">
        <title>Genome sequence of Desulfocucumis palustris strain NAW-5.</title>
        <authorList>
            <person name="Watanabe M."/>
            <person name="Kojima H."/>
            <person name="Fukui M."/>
        </authorList>
    </citation>
    <scope>NUCLEOTIDE SEQUENCE [LARGE SCALE GENOMIC DNA]</scope>
    <source>
        <strain evidence="2">NAW-5</strain>
    </source>
</reference>
<organism evidence="1 2">
    <name type="scientific">Desulfocucumis palustris</name>
    <dbReference type="NCBI Taxonomy" id="1898651"/>
    <lineage>
        <taxon>Bacteria</taxon>
        <taxon>Bacillati</taxon>
        <taxon>Bacillota</taxon>
        <taxon>Clostridia</taxon>
        <taxon>Eubacteriales</taxon>
        <taxon>Desulfocucumaceae</taxon>
        <taxon>Desulfocucumis</taxon>
    </lineage>
</organism>
<dbReference type="RefSeq" id="WP_104372290.1">
    <property type="nucleotide sequence ID" value="NZ_BFAV01000125.1"/>
</dbReference>
<keyword evidence="2" id="KW-1185">Reference proteome</keyword>
<name>A0A2L2XE35_9FIRM</name>